<dbReference type="EMBL" id="ML976675">
    <property type="protein sequence ID" value="KAF1974318.1"/>
    <property type="molecule type" value="Genomic_DNA"/>
</dbReference>
<dbReference type="SUPFAM" id="SSF48264">
    <property type="entry name" value="Cytochrome P450"/>
    <property type="match status" value="1"/>
</dbReference>
<dbReference type="Gene3D" id="1.10.630.10">
    <property type="entry name" value="Cytochrome P450"/>
    <property type="match status" value="1"/>
</dbReference>
<evidence type="ECO:0000256" key="8">
    <source>
        <dbReference type="RuleBase" id="RU000461"/>
    </source>
</evidence>
<dbReference type="GO" id="GO:0005506">
    <property type="term" value="F:iron ion binding"/>
    <property type="evidence" value="ECO:0007669"/>
    <property type="project" value="InterPro"/>
</dbReference>
<dbReference type="InterPro" id="IPR001128">
    <property type="entry name" value="Cyt_P450"/>
</dbReference>
<evidence type="ECO:0000256" key="7">
    <source>
        <dbReference type="PIRSR" id="PIRSR602401-1"/>
    </source>
</evidence>
<reference evidence="10" key="1">
    <citation type="journal article" date="2020" name="Stud. Mycol.">
        <title>101 Dothideomycetes genomes: a test case for predicting lifestyles and emergence of pathogens.</title>
        <authorList>
            <person name="Haridas S."/>
            <person name="Albert R."/>
            <person name="Binder M."/>
            <person name="Bloem J."/>
            <person name="Labutti K."/>
            <person name="Salamov A."/>
            <person name="Andreopoulos B."/>
            <person name="Baker S."/>
            <person name="Barry K."/>
            <person name="Bills G."/>
            <person name="Bluhm B."/>
            <person name="Cannon C."/>
            <person name="Castanera R."/>
            <person name="Culley D."/>
            <person name="Daum C."/>
            <person name="Ezra D."/>
            <person name="Gonzalez J."/>
            <person name="Henrissat B."/>
            <person name="Kuo A."/>
            <person name="Liang C."/>
            <person name="Lipzen A."/>
            <person name="Lutzoni F."/>
            <person name="Magnuson J."/>
            <person name="Mondo S."/>
            <person name="Nolan M."/>
            <person name="Ohm R."/>
            <person name="Pangilinan J."/>
            <person name="Park H.-J."/>
            <person name="Ramirez L."/>
            <person name="Alfaro M."/>
            <person name="Sun H."/>
            <person name="Tritt A."/>
            <person name="Yoshinaga Y."/>
            <person name="Zwiers L.-H."/>
            <person name="Turgeon B."/>
            <person name="Goodwin S."/>
            <person name="Spatafora J."/>
            <person name="Crous P."/>
            <person name="Grigoriev I."/>
        </authorList>
    </citation>
    <scope>NUCLEOTIDE SEQUENCE</scope>
    <source>
        <strain evidence="10">CBS 107.79</strain>
    </source>
</reference>
<evidence type="ECO:0000313" key="10">
    <source>
        <dbReference type="EMBL" id="KAF1974318.1"/>
    </source>
</evidence>
<feature type="compositionally biased region" description="Polar residues" evidence="9">
    <location>
        <begin position="334"/>
        <end position="345"/>
    </location>
</feature>
<dbReference type="CDD" id="cd11041">
    <property type="entry name" value="CYP503A1-like"/>
    <property type="match status" value="1"/>
</dbReference>
<name>A0A6A5VBX0_9PLEO</name>
<organism evidence="10 11">
    <name type="scientific">Bimuria novae-zelandiae CBS 107.79</name>
    <dbReference type="NCBI Taxonomy" id="1447943"/>
    <lineage>
        <taxon>Eukaryota</taxon>
        <taxon>Fungi</taxon>
        <taxon>Dikarya</taxon>
        <taxon>Ascomycota</taxon>
        <taxon>Pezizomycotina</taxon>
        <taxon>Dothideomycetes</taxon>
        <taxon>Pleosporomycetidae</taxon>
        <taxon>Pleosporales</taxon>
        <taxon>Massarineae</taxon>
        <taxon>Didymosphaeriaceae</taxon>
        <taxon>Bimuria</taxon>
    </lineage>
</organism>
<sequence>PLVIVPTCTFEELGRIAQAKATFWGVQKQEMCGDFTGLFQHNVELNQALRLHLHRNLADTVNQVEDKIDWVFEKELGSPQDWKAFRVHEVTVRIVARLVAGVFVGARFTRDDEWTKLSLGLATDLVYARDAIKKWPTWIQPVVGPFLKDIRTVNSQITKMAEMLKPIIENSVLEGGHSLRQTAYDEQKIDLENGNQEPEGTFMSWVLSRLKTTDPEVIARIQLSLSFASINTTTNALCFIMLDLAARPEYTQPLREEIEELIREDNVQEDENGVLRLKQASLNKLWKLDSFMKESSRLSKNGITALRLVQQPITLSTGHRLPKGTRIAFDTRSVHTSPRTQTFSPKYNPPENKPPTEFDGFRFYRLRKMAGKEKLHRFVTSSTESLTWGYGDHACPGRFFADYELKVLLVELLRKWDFRVKDPLKTNSETLRKMHELVVVVPRDAEVELRRRKL</sequence>
<accession>A0A6A5VBX0</accession>
<keyword evidence="5 7" id="KW-0408">Iron</keyword>
<dbReference type="GO" id="GO:0004497">
    <property type="term" value="F:monooxygenase activity"/>
    <property type="evidence" value="ECO:0007669"/>
    <property type="project" value="UniProtKB-KW"/>
</dbReference>
<keyword evidence="11" id="KW-1185">Reference proteome</keyword>
<dbReference type="PROSITE" id="PS00086">
    <property type="entry name" value="CYTOCHROME_P450"/>
    <property type="match status" value="1"/>
</dbReference>
<dbReference type="PRINTS" id="PR00463">
    <property type="entry name" value="EP450I"/>
</dbReference>
<dbReference type="GO" id="GO:0020037">
    <property type="term" value="F:heme binding"/>
    <property type="evidence" value="ECO:0007669"/>
    <property type="project" value="InterPro"/>
</dbReference>
<evidence type="ECO:0000313" key="11">
    <source>
        <dbReference type="Proteomes" id="UP000800036"/>
    </source>
</evidence>
<dbReference type="OrthoDB" id="1844152at2759"/>
<feature type="region of interest" description="Disordered" evidence="9">
    <location>
        <begin position="334"/>
        <end position="354"/>
    </location>
</feature>
<dbReference type="AlphaFoldDB" id="A0A6A5VBX0"/>
<dbReference type="PANTHER" id="PTHR46206:SF6">
    <property type="entry name" value="CYTOCHROME P450 MONOOXYGENASE AN1598-RELATED"/>
    <property type="match status" value="1"/>
</dbReference>
<gene>
    <name evidence="10" type="ORF">BU23DRAFT_461855</name>
</gene>
<keyword evidence="6 8" id="KW-0503">Monooxygenase</keyword>
<evidence type="ECO:0000256" key="3">
    <source>
        <dbReference type="ARBA" id="ARBA00022723"/>
    </source>
</evidence>
<protein>
    <submittedName>
        <fullName evidence="10">Cytochrome P450</fullName>
    </submittedName>
</protein>
<dbReference type="InterPro" id="IPR036396">
    <property type="entry name" value="Cyt_P450_sf"/>
</dbReference>
<dbReference type="InterPro" id="IPR017972">
    <property type="entry name" value="Cyt_P450_CS"/>
</dbReference>
<feature type="binding site" description="axial binding residue" evidence="7">
    <location>
        <position position="395"/>
    </location>
    <ligand>
        <name>heme</name>
        <dbReference type="ChEBI" id="CHEBI:30413"/>
    </ligand>
    <ligandPart>
        <name>Fe</name>
        <dbReference type="ChEBI" id="CHEBI:18248"/>
    </ligandPart>
</feature>
<keyword evidence="4 8" id="KW-0560">Oxidoreductase</keyword>
<comment type="cofactor">
    <cofactor evidence="1 7">
        <name>heme</name>
        <dbReference type="ChEBI" id="CHEBI:30413"/>
    </cofactor>
</comment>
<evidence type="ECO:0000256" key="2">
    <source>
        <dbReference type="ARBA" id="ARBA00010617"/>
    </source>
</evidence>
<comment type="similarity">
    <text evidence="2 8">Belongs to the cytochrome P450 family.</text>
</comment>
<dbReference type="InterPro" id="IPR002401">
    <property type="entry name" value="Cyt_P450_E_grp-I"/>
</dbReference>
<dbReference type="Pfam" id="PF00067">
    <property type="entry name" value="p450"/>
    <property type="match status" value="1"/>
</dbReference>
<evidence type="ECO:0000256" key="4">
    <source>
        <dbReference type="ARBA" id="ARBA00023002"/>
    </source>
</evidence>
<dbReference type="GO" id="GO:0016705">
    <property type="term" value="F:oxidoreductase activity, acting on paired donors, with incorporation or reduction of molecular oxygen"/>
    <property type="evidence" value="ECO:0007669"/>
    <property type="project" value="InterPro"/>
</dbReference>
<dbReference type="Proteomes" id="UP000800036">
    <property type="component" value="Unassembled WGS sequence"/>
</dbReference>
<proteinExistence type="inferred from homology"/>
<keyword evidence="3 7" id="KW-0479">Metal-binding</keyword>
<evidence type="ECO:0000256" key="6">
    <source>
        <dbReference type="ARBA" id="ARBA00023033"/>
    </source>
</evidence>
<evidence type="ECO:0000256" key="1">
    <source>
        <dbReference type="ARBA" id="ARBA00001971"/>
    </source>
</evidence>
<evidence type="ECO:0000256" key="9">
    <source>
        <dbReference type="SAM" id="MobiDB-lite"/>
    </source>
</evidence>
<keyword evidence="7 8" id="KW-0349">Heme</keyword>
<evidence type="ECO:0000256" key="5">
    <source>
        <dbReference type="ARBA" id="ARBA00023004"/>
    </source>
</evidence>
<feature type="non-terminal residue" evidence="10">
    <location>
        <position position="1"/>
    </location>
</feature>
<dbReference type="PANTHER" id="PTHR46206">
    <property type="entry name" value="CYTOCHROME P450"/>
    <property type="match status" value="1"/>
</dbReference>